<dbReference type="Proteomes" id="UP001056730">
    <property type="component" value="Chromosome"/>
</dbReference>
<evidence type="ECO:0000313" key="1">
    <source>
        <dbReference type="EMBL" id="USJ21328.1"/>
    </source>
</evidence>
<evidence type="ECO:0000313" key="2">
    <source>
        <dbReference type="Proteomes" id="UP001056730"/>
    </source>
</evidence>
<dbReference type="AlphaFoldDB" id="A0A9Q8Y3D9"/>
<dbReference type="KEGG" id="lfo:LMK00_04820"/>
<dbReference type="RefSeq" id="WP_252175820.1">
    <property type="nucleotide sequence ID" value="NZ_CP086395.1"/>
</dbReference>
<proteinExistence type="predicted"/>
<sequence length="104" mass="11872">MRIRIEKEAVFLFFICLYGNNFAFVDKFITMLLCKCYLGNEKYLGIDRGNIMFYNLLAQHSTAQHSTAQHSTAQHSTAQHSTAQHSTINFGESLQVNVSFLAYN</sequence>
<accession>A0A9Q8Y3D9</accession>
<dbReference type="EMBL" id="CP086395">
    <property type="protein sequence ID" value="USJ21328.1"/>
    <property type="molecule type" value="Genomic_DNA"/>
</dbReference>
<name>A0A9Q8Y3D9_9LACT</name>
<organism evidence="1 2">
    <name type="scientific">Lactococcus formosensis</name>
    <dbReference type="NCBI Taxonomy" id="1281486"/>
    <lineage>
        <taxon>Bacteria</taxon>
        <taxon>Bacillati</taxon>
        <taxon>Bacillota</taxon>
        <taxon>Bacilli</taxon>
        <taxon>Lactobacillales</taxon>
        <taxon>Streptococcaceae</taxon>
        <taxon>Lactococcus</taxon>
    </lineage>
</organism>
<protein>
    <submittedName>
        <fullName evidence="1">Uncharacterized protein</fullName>
    </submittedName>
</protein>
<reference evidence="1" key="1">
    <citation type="journal article" date="2022" name="Front. Microbiol.">
        <title>Feed Insects as a Reservoir of Granadaene-Producing Lactococci.</title>
        <authorList>
            <person name="Neuzil-Bunesova V."/>
            <person name="Ramirez Garcia A."/>
            <person name="Modrackova N."/>
            <person name="Makovska M."/>
            <person name="Sabolova M."/>
            <person name="Sproer C."/>
            <person name="Bunk B."/>
            <person name="Blom J."/>
            <person name="Schwab C."/>
        </authorList>
    </citation>
    <scope>NUCLEOTIDE SEQUENCE</scope>
    <source>
        <strain evidence="1">I4/6O</strain>
    </source>
</reference>
<gene>
    <name evidence="1" type="ORF">LMK00_04820</name>
</gene>